<evidence type="ECO:0000256" key="4">
    <source>
        <dbReference type="SAM" id="Coils"/>
    </source>
</evidence>
<dbReference type="InterPro" id="IPR019821">
    <property type="entry name" value="Kinesin_motor_CS"/>
</dbReference>
<dbReference type="GO" id="GO:0005524">
    <property type="term" value="F:ATP binding"/>
    <property type="evidence" value="ECO:0007669"/>
    <property type="project" value="UniProtKB-UniRule"/>
</dbReference>
<feature type="coiled-coil region" evidence="4">
    <location>
        <begin position="444"/>
        <end position="559"/>
    </location>
</feature>
<name>F0W2W4_9STRA</name>
<feature type="region of interest" description="Disordered" evidence="5">
    <location>
        <begin position="1068"/>
        <end position="1130"/>
    </location>
</feature>
<feature type="compositionally biased region" description="Basic and acidic residues" evidence="5">
    <location>
        <begin position="1116"/>
        <end position="1130"/>
    </location>
</feature>
<dbReference type="GO" id="GO:0008017">
    <property type="term" value="F:microtubule binding"/>
    <property type="evidence" value="ECO:0007669"/>
    <property type="project" value="InterPro"/>
</dbReference>
<dbReference type="InterPro" id="IPR036961">
    <property type="entry name" value="Kinesin_motor_dom_sf"/>
</dbReference>
<feature type="region of interest" description="Disordered" evidence="5">
    <location>
        <begin position="324"/>
        <end position="349"/>
    </location>
</feature>
<keyword evidence="1 3" id="KW-0547">Nucleotide-binding</keyword>
<dbReference type="PRINTS" id="PR00380">
    <property type="entry name" value="KINESINHEAVY"/>
</dbReference>
<sequence>MQLKSHLVSPRRSSVSLKTNLETDASRKIRSESFGSSGSESVSTFTSSLGSAAIEDPHQCATLTRMKAHWVEEVAVNDTVKPVNDITIPKHPLRNAKRIEKRSEVLASTSKDSCLSMRRKIASNQESTCNGPQRTSKNCKSMLSEAPKAQRKGHIAENPSNLLSGITRASTPTHRRIRSHDQVLPQKMNGPVRMQSLGNCSGVKAIKEPEPRSNLSRLHGQNETLVSSEGLFFEKLWPSYESNNNLNDTLAVDSLLQKQKIAESEVADLLKSTTPLLAFLRQKQQVEVRRLRSGLKQLLRHCGKLTEICEAQLRLSQKRRSIKDGKCTDSDMHDTKHQKQKDRTIANKKEAPFSHEVNKLVISHNGHDGIQSLLGSSTPEADDGESTLVASVDQLMKQATDQIEKTWKNRFDRIQAEHQNALTQERERAKQAMASSTKVISEMLHEKDSSIKELKEECGKIEAQKRHLEIDLDAARKELDLARSHLQAFDQELTTNAATFWQKTTDLAKQNRSLSEEAAQAKQTITKLNERIDSLQLKNKELKQENSELVKNLQELDTSHNVEQESFTAMEQKFENEKARREQFQVSVEQLTIENTALNAQMVAMQTTHDAKSEEMKLRYEQKRESMVREWNQKRLIELSGILNNRDDLNHNQEASMCSLAISEQATNQSQQIEEMAKELLNLRADFDAKSEKINVLEKQVLESELSCRKLRNTIQELRGNIRVHVRLRPFLPSDGAMLQESTSPALICDVHNSTMSIAGEKQRPFSFDKVYDQSSTQQCVFQDVSDFIQSAVDGYNVCILAYGQTGSGKTHTMQGSGKNQMRGIIPRSIELIIQSCENLTLQGWAYSLYVQYFEIYNDTIKDLLLDAKTGSSCNRKYQVRTTRKGKNYVDGLVTREIDVNTAHEQLEEIVKLAACNRSVEKTDMNAQSSRSHSIFLLMLRGTNESQSTQIEGSLSLVDLAGSERLSRSNVTGDRMKEAQAINKSLSSLADVFQALAKKSPHVPYRNSKLTYVLQPSLSADGKTLMMVNLSPTCASLDESLCSLRFAQQVNHCELGHPVRQIKANINSTTPPISRTLSTNSAHGSMADPSTPLNGSRLNKSAKPKSTSATCRSRPLQRDVDMKNTKGERS</sequence>
<dbReference type="AlphaFoldDB" id="F0W2W4"/>
<dbReference type="HOGENOM" id="CLU_008991_0_0_1"/>
<reference evidence="7" key="1">
    <citation type="journal article" date="2011" name="PLoS Biol.">
        <title>Gene gain and loss during evolution of obligate parasitism in the white rust pathogen of Arabidopsis thaliana.</title>
        <authorList>
            <person name="Kemen E."/>
            <person name="Gardiner A."/>
            <person name="Schultz-Larsen T."/>
            <person name="Kemen A.C."/>
            <person name="Balmuth A.L."/>
            <person name="Robert-Seilaniantz A."/>
            <person name="Bailey K."/>
            <person name="Holub E."/>
            <person name="Studholme D.J."/>
            <person name="Maclean D."/>
            <person name="Jones J.D."/>
        </authorList>
    </citation>
    <scope>NUCLEOTIDE SEQUENCE</scope>
</reference>
<feature type="compositionally biased region" description="Polar residues" evidence="5">
    <location>
        <begin position="1091"/>
        <end position="1111"/>
    </location>
</feature>
<dbReference type="GO" id="GO:0003777">
    <property type="term" value="F:microtubule motor activity"/>
    <property type="evidence" value="ECO:0007669"/>
    <property type="project" value="InterPro"/>
</dbReference>
<evidence type="ECO:0000313" key="7">
    <source>
        <dbReference type="EMBL" id="CCA15400.1"/>
    </source>
</evidence>
<evidence type="ECO:0000256" key="2">
    <source>
        <dbReference type="ARBA" id="ARBA00022840"/>
    </source>
</evidence>
<dbReference type="SUPFAM" id="SSF52540">
    <property type="entry name" value="P-loop containing nucleoside triphosphate hydrolases"/>
    <property type="match status" value="1"/>
</dbReference>
<keyword evidence="3" id="KW-0505">Motor protein</keyword>
<reference evidence="7" key="2">
    <citation type="submission" date="2011-02" db="EMBL/GenBank/DDBJ databases">
        <authorList>
            <person name="MacLean D."/>
        </authorList>
    </citation>
    <scope>NUCLEOTIDE SEQUENCE</scope>
</reference>
<evidence type="ECO:0000256" key="3">
    <source>
        <dbReference type="PROSITE-ProRule" id="PRU00283"/>
    </source>
</evidence>
<dbReference type="PANTHER" id="PTHR47972">
    <property type="entry name" value="KINESIN-LIKE PROTEIN KLP-3"/>
    <property type="match status" value="1"/>
</dbReference>
<dbReference type="SMART" id="SM00129">
    <property type="entry name" value="KISc"/>
    <property type="match status" value="1"/>
</dbReference>
<dbReference type="Gene3D" id="3.40.850.10">
    <property type="entry name" value="Kinesin motor domain"/>
    <property type="match status" value="1"/>
</dbReference>
<evidence type="ECO:0000259" key="6">
    <source>
        <dbReference type="PROSITE" id="PS50067"/>
    </source>
</evidence>
<dbReference type="Pfam" id="PF00225">
    <property type="entry name" value="Kinesin"/>
    <property type="match status" value="1"/>
</dbReference>
<dbReference type="GO" id="GO:0007018">
    <property type="term" value="P:microtubule-based movement"/>
    <property type="evidence" value="ECO:0007669"/>
    <property type="project" value="InterPro"/>
</dbReference>
<dbReference type="PROSITE" id="PS50067">
    <property type="entry name" value="KINESIN_MOTOR_2"/>
    <property type="match status" value="1"/>
</dbReference>
<dbReference type="InterPro" id="IPR027640">
    <property type="entry name" value="Kinesin-like_fam"/>
</dbReference>
<organism evidence="7">
    <name type="scientific">Albugo laibachii Nc14</name>
    <dbReference type="NCBI Taxonomy" id="890382"/>
    <lineage>
        <taxon>Eukaryota</taxon>
        <taxon>Sar</taxon>
        <taxon>Stramenopiles</taxon>
        <taxon>Oomycota</taxon>
        <taxon>Peronosporomycetes</taxon>
        <taxon>Albuginales</taxon>
        <taxon>Albuginaceae</taxon>
        <taxon>Albugo</taxon>
    </lineage>
</organism>
<protein>
    <submittedName>
        <fullName evidence="7">Kinesinlike protein putative</fullName>
    </submittedName>
</protein>
<evidence type="ECO:0000256" key="1">
    <source>
        <dbReference type="ARBA" id="ARBA00022741"/>
    </source>
</evidence>
<dbReference type="InterPro" id="IPR027417">
    <property type="entry name" value="P-loop_NTPase"/>
</dbReference>
<proteinExistence type="inferred from homology"/>
<dbReference type="EMBL" id="FR824056">
    <property type="protein sequence ID" value="CCA15400.1"/>
    <property type="molecule type" value="Genomic_DNA"/>
</dbReference>
<keyword evidence="2 3" id="KW-0067">ATP-binding</keyword>
<feature type="compositionally biased region" description="Polar residues" evidence="5">
    <location>
        <begin position="11"/>
        <end position="20"/>
    </location>
</feature>
<gene>
    <name evidence="7" type="primary">AlNc14C11G1342</name>
    <name evidence="7" type="ORF">ALNC14_015430</name>
</gene>
<evidence type="ECO:0000256" key="5">
    <source>
        <dbReference type="SAM" id="MobiDB-lite"/>
    </source>
</evidence>
<feature type="domain" description="Kinesin motor" evidence="6">
    <location>
        <begin position="721"/>
        <end position="1053"/>
    </location>
</feature>
<accession>F0W2W4</accession>
<feature type="binding site" evidence="3">
    <location>
        <begin position="804"/>
        <end position="811"/>
    </location>
    <ligand>
        <name>ATP</name>
        <dbReference type="ChEBI" id="CHEBI:30616"/>
    </ligand>
</feature>
<feature type="coiled-coil region" evidence="4">
    <location>
        <begin position="663"/>
        <end position="700"/>
    </location>
</feature>
<dbReference type="InterPro" id="IPR001752">
    <property type="entry name" value="Kinesin_motor_dom"/>
</dbReference>
<feature type="compositionally biased region" description="Polar residues" evidence="5">
    <location>
        <begin position="1068"/>
        <end position="1083"/>
    </location>
</feature>
<comment type="similarity">
    <text evidence="3">Belongs to the TRAFAC class myosin-kinesin ATPase superfamily. Kinesin family.</text>
</comment>
<feature type="region of interest" description="Disordered" evidence="5">
    <location>
        <begin position="1"/>
        <end position="20"/>
    </location>
</feature>
<keyword evidence="4" id="KW-0175">Coiled coil</keyword>
<dbReference type="PROSITE" id="PS00411">
    <property type="entry name" value="KINESIN_MOTOR_1"/>
    <property type="match status" value="1"/>
</dbReference>